<sequence length="284" mass="30117">MAVTAPPGAGTPADCTYWATGQASSGDYPRKTNSLYRYTPAMDEQPQPIPLPWGSSQKPVHVVAGPNGDAIWVGTENPPQICRYDTALRSWTQRYISSWGAPRQMMLGADGNLWVATSKGISRFRTDKSITELPGPSLPNGGDALGLWVDQHGKCVWYTNPANASIGQYPIPDDPESALGETRFVSQLVTETAPGQLTGVSGVVQYVSKGLPIPGVPLTCRVRSDGGTTFSDGTTETLVTTDARGQAALPALRGGREEDKVVLAVGLGDSESPTTVSLRVRSES</sequence>
<name>A0A919ECD5_9ACTN</name>
<evidence type="ECO:0000313" key="1">
    <source>
        <dbReference type="EMBL" id="GHF35164.1"/>
    </source>
</evidence>
<reference evidence="1" key="1">
    <citation type="journal article" date="2014" name="Int. J. Syst. Evol. Microbiol.">
        <title>Complete genome sequence of Corynebacterium casei LMG S-19264T (=DSM 44701T), isolated from a smear-ripened cheese.</title>
        <authorList>
            <consortium name="US DOE Joint Genome Institute (JGI-PGF)"/>
            <person name="Walter F."/>
            <person name="Albersmeier A."/>
            <person name="Kalinowski J."/>
            <person name="Ruckert C."/>
        </authorList>
    </citation>
    <scope>NUCLEOTIDE SEQUENCE</scope>
    <source>
        <strain evidence="1">JCM 4059</strain>
    </source>
</reference>
<dbReference type="Proteomes" id="UP000638313">
    <property type="component" value="Unassembled WGS sequence"/>
</dbReference>
<protein>
    <submittedName>
        <fullName evidence="1">Uncharacterized protein</fullName>
    </submittedName>
</protein>
<dbReference type="AlphaFoldDB" id="A0A919ECD5"/>
<dbReference type="InterPro" id="IPR015943">
    <property type="entry name" value="WD40/YVTN_repeat-like_dom_sf"/>
</dbReference>
<accession>A0A919ECD5</accession>
<reference evidence="1" key="2">
    <citation type="submission" date="2020-09" db="EMBL/GenBank/DDBJ databases">
        <authorList>
            <person name="Sun Q."/>
            <person name="Ohkuma M."/>
        </authorList>
    </citation>
    <scope>NUCLEOTIDE SEQUENCE</scope>
    <source>
        <strain evidence="1">JCM 4059</strain>
    </source>
</reference>
<dbReference type="SUPFAM" id="SSF63825">
    <property type="entry name" value="YWTD domain"/>
    <property type="match status" value="1"/>
</dbReference>
<dbReference type="EMBL" id="BNBD01000002">
    <property type="protein sequence ID" value="GHF35164.1"/>
    <property type="molecule type" value="Genomic_DNA"/>
</dbReference>
<evidence type="ECO:0000313" key="2">
    <source>
        <dbReference type="Proteomes" id="UP000638313"/>
    </source>
</evidence>
<dbReference type="Gene3D" id="2.130.10.10">
    <property type="entry name" value="YVTN repeat-like/Quinoprotein amine dehydrogenase"/>
    <property type="match status" value="1"/>
</dbReference>
<organism evidence="1 2">
    <name type="scientific">Streptomyces mashuensis</name>
    <dbReference type="NCBI Taxonomy" id="33904"/>
    <lineage>
        <taxon>Bacteria</taxon>
        <taxon>Bacillati</taxon>
        <taxon>Actinomycetota</taxon>
        <taxon>Actinomycetes</taxon>
        <taxon>Kitasatosporales</taxon>
        <taxon>Streptomycetaceae</taxon>
        <taxon>Streptomyces</taxon>
    </lineage>
</organism>
<proteinExistence type="predicted"/>
<gene>
    <name evidence="1" type="ORF">GCM10010218_15440</name>
</gene>
<keyword evidence="2" id="KW-1185">Reference proteome</keyword>
<comment type="caution">
    <text evidence="1">The sequence shown here is derived from an EMBL/GenBank/DDBJ whole genome shotgun (WGS) entry which is preliminary data.</text>
</comment>